<protein>
    <submittedName>
        <fullName evidence="3">Uncharacterized protein</fullName>
    </submittedName>
</protein>
<dbReference type="EMBL" id="CP007142">
    <property type="protein sequence ID" value="AJQ95807.1"/>
    <property type="molecule type" value="Genomic_DNA"/>
</dbReference>
<keyword evidence="1" id="KW-1133">Transmembrane helix</keyword>
<keyword evidence="1" id="KW-0812">Transmembrane</keyword>
<keyword evidence="4" id="KW-1185">Reference proteome</keyword>
<sequence length="154" mass="16614">MGFNLLGSSSKTDETNYNYDYTGASWVDDDSVNLTAADGAISASQITGNIEAADAQTLQQISQDQADTLQHLSDDNTDLLTKFLEVGLESQRAINDTGQQYLNSAISQINKTTGDALDVVEQLKKTEMGDQSYAVWAVVAAVLGIGYFAFWGRS</sequence>
<accession>A0A0C5VM75</accession>
<dbReference type="AlphaFoldDB" id="A0A0C5VM75"/>
<name>A0A0C5VM75_9GAMM</name>
<dbReference type="Proteomes" id="UP000032266">
    <property type="component" value="Chromosome"/>
</dbReference>
<dbReference type="HOGENOM" id="CLU_1701779_0_0_6"/>
<dbReference type="STRING" id="1445510.YC6258_00194"/>
<dbReference type="EMBL" id="CP007142">
    <property type="protein sequence ID" value="AJQ92246.1"/>
    <property type="molecule type" value="Genomic_DNA"/>
</dbReference>
<dbReference type="KEGG" id="gsn:YC6258_03771"/>
<dbReference type="RefSeq" id="WP_044615368.1">
    <property type="nucleotide sequence ID" value="NZ_CP007142.1"/>
</dbReference>
<evidence type="ECO:0000313" key="4">
    <source>
        <dbReference type="Proteomes" id="UP000032266"/>
    </source>
</evidence>
<keyword evidence="1" id="KW-0472">Membrane</keyword>
<dbReference type="KEGG" id="gsn:YC6258_00194"/>
<gene>
    <name evidence="2" type="ORF">YC6258_00194</name>
    <name evidence="3" type="ORF">YC6258_03771</name>
</gene>
<reference evidence="3 4" key="1">
    <citation type="submission" date="2014-01" db="EMBL/GenBank/DDBJ databases">
        <title>Full genme sequencing of cellulolytic bacterium Gynuella sunshinyii YC6258T gen. nov., sp. nov.</title>
        <authorList>
            <person name="Khan H."/>
            <person name="Chung E.J."/>
            <person name="Chung Y.R."/>
        </authorList>
    </citation>
    <scope>NUCLEOTIDE SEQUENCE [LARGE SCALE GENOMIC DNA]</scope>
    <source>
        <strain evidence="3 4">YC6258</strain>
    </source>
</reference>
<feature type="transmembrane region" description="Helical" evidence="1">
    <location>
        <begin position="133"/>
        <end position="151"/>
    </location>
</feature>
<organism evidence="3 4">
    <name type="scientific">Gynuella sunshinyii YC6258</name>
    <dbReference type="NCBI Taxonomy" id="1445510"/>
    <lineage>
        <taxon>Bacteria</taxon>
        <taxon>Pseudomonadati</taxon>
        <taxon>Pseudomonadota</taxon>
        <taxon>Gammaproteobacteria</taxon>
        <taxon>Oceanospirillales</taxon>
        <taxon>Saccharospirillaceae</taxon>
        <taxon>Gynuella</taxon>
    </lineage>
</organism>
<evidence type="ECO:0000256" key="1">
    <source>
        <dbReference type="SAM" id="Phobius"/>
    </source>
</evidence>
<evidence type="ECO:0000313" key="3">
    <source>
        <dbReference type="EMBL" id="AJQ95807.1"/>
    </source>
</evidence>
<evidence type="ECO:0000313" key="2">
    <source>
        <dbReference type="EMBL" id="AJQ92246.1"/>
    </source>
</evidence>
<proteinExistence type="predicted"/>